<sequence length="461" mass="52258">MLTMAASSEIQLDHLPSDPLLHILSYLSYRDVVHCSYVSKRLNDLCKHNPLWRRHCCNHWLLTDTDRLQSGLSWYGLFKKFYSDLGRYIEHYVVLKKSWEQLKNFLQQRCPRMIASLKGGATEAELEDIEAQIGCKLPDDYRCSYRIHNGQKLVIPGLMGSMSLSNHYRSEVLLDVETAAGGFQLRKGMRHCLPLTFCFHTGLSQYLALEDAEGRRKSESFYPCPDQIAQDPSAIDMFITGSSFSDWFTGYVSNVVTGEYPIIKDQIFRYVHEKGCVATTGDITVSVSTSFLPELSSVHPPHFFFTYRIRIEMSHSASPEAACQLDSRYWKITTSDGNVEEVQGPGVVGEFPIMTPGKMHEYASCTTFSTPSEYMEGHYTFHSLANKEEVFQVAIPRFHMVCPPFREPPTGTQNASSSDSGLFNKGDFCEEDDEDDDGDDIGRHRGIDVVAFEGSWCPRLT</sequence>
<evidence type="ECO:0000256" key="2">
    <source>
        <dbReference type="ARBA" id="ARBA00022786"/>
    </source>
</evidence>
<dbReference type="SMART" id="SM00860">
    <property type="entry name" value="SMI1_KNR4"/>
    <property type="match status" value="1"/>
</dbReference>
<dbReference type="InterPro" id="IPR052121">
    <property type="entry name" value="F-box_SCF_Substrate_Recog"/>
</dbReference>
<dbReference type="InterPro" id="IPR037883">
    <property type="entry name" value="Knr4/Smi1-like_sf"/>
</dbReference>
<comment type="pathway">
    <text evidence="1">Protein modification; protein ubiquitination.</text>
</comment>
<evidence type="ECO:0000256" key="1">
    <source>
        <dbReference type="ARBA" id="ARBA00004906"/>
    </source>
</evidence>
<dbReference type="InterPro" id="IPR036767">
    <property type="entry name" value="ApaG_sf"/>
</dbReference>
<dbReference type="Gene3D" id="2.60.40.1470">
    <property type="entry name" value="ApaG domain"/>
    <property type="match status" value="1"/>
</dbReference>
<dbReference type="EMBL" id="HADW01006548">
    <property type="protein sequence ID" value="SBP07948.1"/>
    <property type="molecule type" value="Transcribed_RNA"/>
</dbReference>
<keyword evidence="2" id="KW-0833">Ubl conjugation pathway</keyword>
<feature type="domain" description="F-box" evidence="4">
    <location>
        <begin position="9"/>
        <end position="55"/>
    </location>
</feature>
<feature type="compositionally biased region" description="Polar residues" evidence="3">
    <location>
        <begin position="410"/>
        <end position="421"/>
    </location>
</feature>
<dbReference type="SUPFAM" id="SSF81383">
    <property type="entry name" value="F-box domain"/>
    <property type="match status" value="1"/>
</dbReference>
<dbReference type="Gene3D" id="1.20.1280.50">
    <property type="match status" value="1"/>
</dbReference>
<dbReference type="PROSITE" id="PS50181">
    <property type="entry name" value="FBOX"/>
    <property type="match status" value="1"/>
</dbReference>
<evidence type="ECO:0000259" key="5">
    <source>
        <dbReference type="PROSITE" id="PS51087"/>
    </source>
</evidence>
<dbReference type="Pfam" id="PF09346">
    <property type="entry name" value="SMI1_KNR4"/>
    <property type="match status" value="1"/>
</dbReference>
<dbReference type="InterPro" id="IPR001810">
    <property type="entry name" value="F-box_dom"/>
</dbReference>
<gene>
    <name evidence="6" type="primary">FBXO3</name>
</gene>
<feature type="region of interest" description="Disordered" evidence="3">
    <location>
        <begin position="406"/>
        <end position="442"/>
    </location>
</feature>
<reference evidence="6" key="1">
    <citation type="submission" date="2016-05" db="EMBL/GenBank/DDBJ databases">
        <authorList>
            <person name="Lavstsen T."/>
            <person name="Jespersen J.S."/>
        </authorList>
    </citation>
    <scope>NUCLEOTIDE SEQUENCE</scope>
    <source>
        <tissue evidence="6">Brain</tissue>
    </source>
</reference>
<dbReference type="PROSITE" id="PS51087">
    <property type="entry name" value="APAG"/>
    <property type="match status" value="1"/>
</dbReference>
<proteinExistence type="predicted"/>
<reference evidence="6" key="2">
    <citation type="submission" date="2016-06" db="EMBL/GenBank/DDBJ databases">
        <title>The genome of a short-lived fish provides insights into sex chromosome evolution and the genetic control of aging.</title>
        <authorList>
            <person name="Reichwald K."/>
            <person name="Felder M."/>
            <person name="Petzold A."/>
            <person name="Koch P."/>
            <person name="Groth M."/>
            <person name="Platzer M."/>
        </authorList>
    </citation>
    <scope>NUCLEOTIDE SEQUENCE</scope>
    <source>
        <tissue evidence="6">Brain</tissue>
    </source>
</reference>
<evidence type="ECO:0000259" key="4">
    <source>
        <dbReference type="PROSITE" id="PS50181"/>
    </source>
</evidence>
<dbReference type="InterPro" id="IPR007474">
    <property type="entry name" value="ApaG_domain"/>
</dbReference>
<name>A0A1A7WQD2_9TELE</name>
<dbReference type="SMART" id="SM00256">
    <property type="entry name" value="FBOX"/>
    <property type="match status" value="1"/>
</dbReference>
<accession>A0A1A7WQD2</accession>
<dbReference type="AlphaFoldDB" id="A0A1A7WQD2"/>
<dbReference type="SUPFAM" id="SSF110069">
    <property type="entry name" value="ApaG-like"/>
    <property type="match status" value="1"/>
</dbReference>
<dbReference type="InterPro" id="IPR018958">
    <property type="entry name" value="Knr4/Smi1-like_dom"/>
</dbReference>
<dbReference type="PANTHER" id="PTHR46550">
    <property type="entry name" value="F-BOX ONLY PROTEIN 3"/>
    <property type="match status" value="1"/>
</dbReference>
<feature type="domain" description="ApaG" evidence="5">
    <location>
        <begin position="277"/>
        <end position="407"/>
    </location>
</feature>
<dbReference type="SUPFAM" id="SSF160631">
    <property type="entry name" value="SMI1/KNR4-like"/>
    <property type="match status" value="1"/>
</dbReference>
<evidence type="ECO:0000313" key="6">
    <source>
        <dbReference type="EMBL" id="SBP07948.1"/>
    </source>
</evidence>
<dbReference type="Pfam" id="PF04379">
    <property type="entry name" value="DUF525"/>
    <property type="match status" value="1"/>
</dbReference>
<dbReference type="PANTHER" id="PTHR46550:SF1">
    <property type="entry name" value="F-BOX PROTEIN 3"/>
    <property type="match status" value="1"/>
</dbReference>
<dbReference type="Gene3D" id="3.40.1580.10">
    <property type="entry name" value="SMI1/KNR4-like"/>
    <property type="match status" value="1"/>
</dbReference>
<dbReference type="Pfam" id="PF12937">
    <property type="entry name" value="F-box-like"/>
    <property type="match status" value="1"/>
</dbReference>
<dbReference type="GO" id="GO:0005737">
    <property type="term" value="C:cytoplasm"/>
    <property type="evidence" value="ECO:0007669"/>
    <property type="project" value="TreeGrafter"/>
</dbReference>
<dbReference type="CDD" id="cd22084">
    <property type="entry name" value="F-box_FBXO3"/>
    <property type="match status" value="1"/>
</dbReference>
<dbReference type="InterPro" id="IPR036047">
    <property type="entry name" value="F-box-like_dom_sf"/>
</dbReference>
<feature type="compositionally biased region" description="Acidic residues" evidence="3">
    <location>
        <begin position="429"/>
        <end position="439"/>
    </location>
</feature>
<organism evidence="6">
    <name type="scientific">Iconisemion striatum</name>
    <dbReference type="NCBI Taxonomy" id="60296"/>
    <lineage>
        <taxon>Eukaryota</taxon>
        <taxon>Metazoa</taxon>
        <taxon>Chordata</taxon>
        <taxon>Craniata</taxon>
        <taxon>Vertebrata</taxon>
        <taxon>Euteleostomi</taxon>
        <taxon>Actinopterygii</taxon>
        <taxon>Neopterygii</taxon>
        <taxon>Teleostei</taxon>
        <taxon>Neoteleostei</taxon>
        <taxon>Acanthomorphata</taxon>
        <taxon>Ovalentaria</taxon>
        <taxon>Atherinomorphae</taxon>
        <taxon>Cyprinodontiformes</taxon>
        <taxon>Nothobranchiidae</taxon>
        <taxon>Iconisemion</taxon>
    </lineage>
</organism>
<evidence type="ECO:0000256" key="3">
    <source>
        <dbReference type="SAM" id="MobiDB-lite"/>
    </source>
</evidence>
<protein>
    <submittedName>
        <fullName evidence="6">F-box protein 3</fullName>
    </submittedName>
</protein>